<dbReference type="Gene3D" id="3.40.225.10">
    <property type="entry name" value="Class II aldolase/adducin N-terminal domain"/>
    <property type="match status" value="1"/>
</dbReference>
<dbReference type="RefSeq" id="WP_284316556.1">
    <property type="nucleotide sequence ID" value="NZ_BSPC01000077.1"/>
</dbReference>
<keyword evidence="2" id="KW-0456">Lyase</keyword>
<keyword evidence="5" id="KW-1185">Reference proteome</keyword>
<dbReference type="InterPro" id="IPR050197">
    <property type="entry name" value="Aldolase_class_II_sugar_metab"/>
</dbReference>
<dbReference type="InterPro" id="IPR001303">
    <property type="entry name" value="Aldolase_II/adducin_N"/>
</dbReference>
<accession>A0ABQ6CTC5</accession>
<dbReference type="SMART" id="SM01007">
    <property type="entry name" value="Aldolase_II"/>
    <property type="match status" value="1"/>
</dbReference>
<organism evidence="4 5">
    <name type="scientific">Labrys miyagiensis</name>
    <dbReference type="NCBI Taxonomy" id="346912"/>
    <lineage>
        <taxon>Bacteria</taxon>
        <taxon>Pseudomonadati</taxon>
        <taxon>Pseudomonadota</taxon>
        <taxon>Alphaproteobacteria</taxon>
        <taxon>Hyphomicrobiales</taxon>
        <taxon>Xanthobacteraceae</taxon>
        <taxon>Labrys</taxon>
    </lineage>
</organism>
<gene>
    <name evidence="4" type="primary">fucA1</name>
    <name evidence="4" type="ORF">GCM10007874_66420</name>
</gene>
<evidence type="ECO:0000313" key="4">
    <source>
        <dbReference type="EMBL" id="GLS23621.1"/>
    </source>
</evidence>
<name>A0ABQ6CTC5_9HYPH</name>
<dbReference type="SUPFAM" id="SSF53639">
    <property type="entry name" value="AraD/HMP-PK domain-like"/>
    <property type="match status" value="1"/>
</dbReference>
<reference evidence="5" key="1">
    <citation type="journal article" date="2019" name="Int. J. Syst. Evol. Microbiol.">
        <title>The Global Catalogue of Microorganisms (GCM) 10K type strain sequencing project: providing services to taxonomists for standard genome sequencing and annotation.</title>
        <authorList>
            <consortium name="The Broad Institute Genomics Platform"/>
            <consortium name="The Broad Institute Genome Sequencing Center for Infectious Disease"/>
            <person name="Wu L."/>
            <person name="Ma J."/>
        </authorList>
    </citation>
    <scope>NUCLEOTIDE SEQUENCE [LARGE SCALE GENOMIC DNA]</scope>
    <source>
        <strain evidence="5">NBRC 101365</strain>
    </source>
</reference>
<dbReference type="Proteomes" id="UP001156882">
    <property type="component" value="Unassembled WGS sequence"/>
</dbReference>
<dbReference type="PANTHER" id="PTHR22789">
    <property type="entry name" value="FUCULOSE PHOSPHATE ALDOLASE"/>
    <property type="match status" value="1"/>
</dbReference>
<proteinExistence type="predicted"/>
<evidence type="ECO:0000259" key="3">
    <source>
        <dbReference type="SMART" id="SM01007"/>
    </source>
</evidence>
<dbReference type="Pfam" id="PF00596">
    <property type="entry name" value="Aldolase_II"/>
    <property type="match status" value="1"/>
</dbReference>
<keyword evidence="1" id="KW-0479">Metal-binding</keyword>
<dbReference type="InterPro" id="IPR036409">
    <property type="entry name" value="Aldolase_II/adducin_N_sf"/>
</dbReference>
<comment type="caution">
    <text evidence="4">The sequence shown here is derived from an EMBL/GenBank/DDBJ whole genome shotgun (WGS) entry which is preliminary data.</text>
</comment>
<dbReference type="EMBL" id="BSPC01000077">
    <property type="protein sequence ID" value="GLS23621.1"/>
    <property type="molecule type" value="Genomic_DNA"/>
</dbReference>
<evidence type="ECO:0000313" key="5">
    <source>
        <dbReference type="Proteomes" id="UP001156882"/>
    </source>
</evidence>
<dbReference type="PANTHER" id="PTHR22789:SF0">
    <property type="entry name" value="3-OXO-TETRONATE 4-PHOSPHATE DECARBOXYLASE-RELATED"/>
    <property type="match status" value="1"/>
</dbReference>
<evidence type="ECO:0000256" key="2">
    <source>
        <dbReference type="ARBA" id="ARBA00023239"/>
    </source>
</evidence>
<protein>
    <submittedName>
        <fullName evidence="4">Fructose-bisphosphate aldolase</fullName>
    </submittedName>
</protein>
<sequence length="218" mass="24308">MKQDELALRRAIIDKCRWMNAQGLNQGTSGNISVRHEDRMLITPTSIPYHEMEPEMIASMPFEGEYGSWQGPRKPSVEWRFHFDILKARPDAGAVVHTHATWCTVLAIAHKPIPAVHYMIGAFGGPDIRCAPYARYGTPELSRHAVEALDGRNGCLLANHGMITVGSDLDKAMWLAVELETLARQYYHSLLIGGPKLLPDEEIAGVVESFRGYGLKDK</sequence>
<evidence type="ECO:0000256" key="1">
    <source>
        <dbReference type="ARBA" id="ARBA00022723"/>
    </source>
</evidence>
<feature type="domain" description="Class II aldolase/adducin N-terminal" evidence="3">
    <location>
        <begin position="10"/>
        <end position="187"/>
    </location>
</feature>